<evidence type="ECO:0000256" key="6">
    <source>
        <dbReference type="ARBA" id="ARBA00022917"/>
    </source>
</evidence>
<dbReference type="Proteomes" id="UP000095283">
    <property type="component" value="Unplaced"/>
</dbReference>
<dbReference type="SUPFAM" id="SSF52374">
    <property type="entry name" value="Nucleotidylyl transferase"/>
    <property type="match status" value="2"/>
</dbReference>
<dbReference type="PANTHER" id="PTHR11946:SF111">
    <property type="entry name" value="VALINE--TRNA LIGASE"/>
    <property type="match status" value="1"/>
</dbReference>
<dbReference type="GO" id="GO:0005829">
    <property type="term" value="C:cytosol"/>
    <property type="evidence" value="ECO:0007669"/>
    <property type="project" value="TreeGrafter"/>
</dbReference>
<dbReference type="PRINTS" id="PR00986">
    <property type="entry name" value="TRNASYNTHVAL"/>
</dbReference>
<dbReference type="Gene3D" id="3.40.50.620">
    <property type="entry name" value="HUPs"/>
    <property type="match status" value="2"/>
</dbReference>
<dbReference type="InterPro" id="IPR001412">
    <property type="entry name" value="aa-tRNA-synth_I_CS"/>
</dbReference>
<dbReference type="InterPro" id="IPR002300">
    <property type="entry name" value="aa-tRNA-synth_Ia"/>
</dbReference>
<evidence type="ECO:0000259" key="10">
    <source>
        <dbReference type="Pfam" id="PF00133"/>
    </source>
</evidence>
<evidence type="ECO:0000256" key="5">
    <source>
        <dbReference type="ARBA" id="ARBA00022840"/>
    </source>
</evidence>
<dbReference type="Pfam" id="PF08264">
    <property type="entry name" value="Anticodon_1"/>
    <property type="match status" value="1"/>
</dbReference>
<dbReference type="InterPro" id="IPR009080">
    <property type="entry name" value="tRNAsynth_Ia_anticodon-bd"/>
</dbReference>
<dbReference type="GO" id="GO:0006438">
    <property type="term" value="P:valyl-tRNA aminoacylation"/>
    <property type="evidence" value="ECO:0007669"/>
    <property type="project" value="InterPro"/>
</dbReference>
<dbReference type="SUPFAM" id="SSF47323">
    <property type="entry name" value="Anticodon-binding domain of a subclass of class I aminoacyl-tRNA synthetases"/>
    <property type="match status" value="1"/>
</dbReference>
<proteinExistence type="inferred from homology"/>
<evidence type="ECO:0000256" key="1">
    <source>
        <dbReference type="ARBA" id="ARBA00005594"/>
    </source>
</evidence>
<dbReference type="InterPro" id="IPR002303">
    <property type="entry name" value="Valyl-tRNA_ligase"/>
</dbReference>
<dbReference type="EC" id="6.1.1.9" evidence="2"/>
<dbReference type="PROSITE" id="PS00178">
    <property type="entry name" value="AA_TRNA_LIGASE_I"/>
    <property type="match status" value="1"/>
</dbReference>
<evidence type="ECO:0000256" key="3">
    <source>
        <dbReference type="ARBA" id="ARBA00022598"/>
    </source>
</evidence>
<evidence type="ECO:0000256" key="4">
    <source>
        <dbReference type="ARBA" id="ARBA00022741"/>
    </source>
</evidence>
<evidence type="ECO:0000259" key="11">
    <source>
        <dbReference type="Pfam" id="PF08264"/>
    </source>
</evidence>
<evidence type="ECO:0000313" key="12">
    <source>
        <dbReference type="Proteomes" id="UP000095283"/>
    </source>
</evidence>
<dbReference type="AlphaFoldDB" id="A0A1I7XLR2"/>
<feature type="domain" description="Aminoacyl-tRNA synthetase class Ia" evidence="10">
    <location>
        <begin position="2"/>
        <end position="34"/>
    </location>
</feature>
<comment type="similarity">
    <text evidence="1 9">Belongs to the class-I aminoacyl-tRNA synthetase family.</text>
</comment>
<dbReference type="InterPro" id="IPR013155">
    <property type="entry name" value="M/V/L/I-tRNA-synth_anticd-bd"/>
</dbReference>
<keyword evidence="5 9" id="KW-0067">ATP-binding</keyword>
<dbReference type="InterPro" id="IPR014729">
    <property type="entry name" value="Rossmann-like_a/b/a_fold"/>
</dbReference>
<keyword evidence="7 9" id="KW-0030">Aminoacyl-tRNA synthetase</keyword>
<dbReference type="Gene3D" id="1.10.730.10">
    <property type="entry name" value="Isoleucyl-tRNA Synthetase, Domain 1"/>
    <property type="match status" value="1"/>
</dbReference>
<dbReference type="Gene3D" id="3.90.740.10">
    <property type="entry name" value="Valyl/Leucyl/Isoleucyl-tRNA synthetase, editing domain"/>
    <property type="match status" value="1"/>
</dbReference>
<keyword evidence="4 9" id="KW-0547">Nucleotide-binding</keyword>
<dbReference type="PANTHER" id="PTHR11946">
    <property type="entry name" value="VALYL-TRNA SYNTHETASES"/>
    <property type="match status" value="1"/>
</dbReference>
<dbReference type="GO" id="GO:0002161">
    <property type="term" value="F:aminoacyl-tRNA deacylase activity"/>
    <property type="evidence" value="ECO:0007669"/>
    <property type="project" value="InterPro"/>
</dbReference>
<dbReference type="GO" id="GO:0005524">
    <property type="term" value="F:ATP binding"/>
    <property type="evidence" value="ECO:0007669"/>
    <property type="project" value="UniProtKB-KW"/>
</dbReference>
<protein>
    <recommendedName>
        <fullName evidence="2">valine--tRNA ligase</fullName>
        <ecNumber evidence="2">6.1.1.9</ecNumber>
    </recommendedName>
    <alternativeName>
        <fullName evidence="8">Valyl-tRNA synthetase</fullName>
    </alternativeName>
</protein>
<accession>A0A1I7XLR2</accession>
<keyword evidence="3 9" id="KW-0436">Ligase</keyword>
<name>A0A1I7XLR2_HETBA</name>
<feature type="domain" description="Methionyl/Valyl/Leucyl/Isoleucyl-tRNA synthetase anticodon-binding" evidence="11">
    <location>
        <begin position="540"/>
        <end position="583"/>
    </location>
</feature>
<feature type="domain" description="Aminoacyl-tRNA synthetase class Ia" evidence="10">
    <location>
        <begin position="225"/>
        <end position="470"/>
    </location>
</feature>
<dbReference type="GO" id="GO:0004832">
    <property type="term" value="F:valine-tRNA ligase activity"/>
    <property type="evidence" value="ECO:0007669"/>
    <property type="project" value="UniProtKB-EC"/>
</dbReference>
<organism evidence="12 13">
    <name type="scientific">Heterorhabditis bacteriophora</name>
    <name type="common">Entomopathogenic nematode worm</name>
    <dbReference type="NCBI Taxonomy" id="37862"/>
    <lineage>
        <taxon>Eukaryota</taxon>
        <taxon>Metazoa</taxon>
        <taxon>Ecdysozoa</taxon>
        <taxon>Nematoda</taxon>
        <taxon>Chromadorea</taxon>
        <taxon>Rhabditida</taxon>
        <taxon>Rhabditina</taxon>
        <taxon>Rhabditomorpha</taxon>
        <taxon>Strongyloidea</taxon>
        <taxon>Heterorhabditidae</taxon>
        <taxon>Heterorhabditis</taxon>
    </lineage>
</organism>
<keyword evidence="6 9" id="KW-0648">Protein biosynthesis</keyword>
<dbReference type="WBParaSite" id="Hba_18661">
    <property type="protein sequence ID" value="Hba_18661"/>
    <property type="gene ID" value="Hba_18661"/>
</dbReference>
<dbReference type="Pfam" id="PF00133">
    <property type="entry name" value="tRNA-synt_1"/>
    <property type="match status" value="2"/>
</dbReference>
<reference evidence="13" key="1">
    <citation type="submission" date="2016-11" db="UniProtKB">
        <authorList>
            <consortium name="WormBaseParasite"/>
        </authorList>
    </citation>
    <scope>IDENTIFICATION</scope>
</reference>
<evidence type="ECO:0000256" key="2">
    <source>
        <dbReference type="ARBA" id="ARBA00013169"/>
    </source>
</evidence>
<evidence type="ECO:0000256" key="7">
    <source>
        <dbReference type="ARBA" id="ARBA00023146"/>
    </source>
</evidence>
<keyword evidence="12" id="KW-1185">Reference proteome</keyword>
<evidence type="ECO:0000313" key="13">
    <source>
        <dbReference type="WBParaSite" id="Hba_18661"/>
    </source>
</evidence>
<dbReference type="SUPFAM" id="SSF50677">
    <property type="entry name" value="ValRS/IleRS/LeuRS editing domain"/>
    <property type="match status" value="1"/>
</dbReference>
<evidence type="ECO:0000256" key="9">
    <source>
        <dbReference type="RuleBase" id="RU363035"/>
    </source>
</evidence>
<evidence type="ECO:0000256" key="8">
    <source>
        <dbReference type="ARBA" id="ARBA00029936"/>
    </source>
</evidence>
<sequence>MVLPPPNVTGKLHLGHALTIIIEDAMCRHHRIKGGIEVDRVNISPDSFLMIPAQNGGKRSVRVGVMHRIRYPLLNSTKFVEVGTTRPETIFADVALAVNPCDTRYSNLIGKRVLHPLIQGRELPILADEAVIMDKGTGILKITPSHDYLDYEIASRHWDEILCIDPNAKNRHCFDESGRITISNFKNMDRFDGREKVIQILEELNLYCGEMSYCSGQIAVCSRTGDIIEPRLTEQWFMNTSGMYEDTEKAIKDGRIKIDPIGQEQRLFDWLSNKDPWCLSRQLFWGHRIPAYKTEGSPWIIAKSLEEARKRLNTSAVLQQDNDVLDTWFSSSLVPLVTSGWMEGTLDVSKPLLNIMETGWDILGFWVARMIAMTIRLTGGQVPFPRVVLHGLIRDSNGQKMSKSLGNVIDPLDIINGIQQSEMIERLERSFLNQNEIVSAIADIRSRFPEGIPQSGADALRFALLRHDVLASDIPLNIADLAGEGLRFCNKLWNLIAYVETVSAKSLTQKDVDSENPAVSFSLTFLYVSLLNQVASNWQDLWILSRLAACLQQVDSHMEECNPHLAFSGLHTFILSNLCDVYLVAR</sequence>
<dbReference type="InterPro" id="IPR009008">
    <property type="entry name" value="Val/Leu/Ile-tRNA-synth_edit"/>
</dbReference>